<proteinExistence type="inferred from homology"/>
<evidence type="ECO:0000313" key="3">
    <source>
        <dbReference type="EMBL" id="STO97976.1"/>
    </source>
</evidence>
<dbReference type="Proteomes" id="UP000254841">
    <property type="component" value="Unassembled WGS sequence"/>
</dbReference>
<name>A0A377J827_9HELI</name>
<dbReference type="InterPro" id="IPR020569">
    <property type="entry name" value="UPF0029_Impact_CS"/>
</dbReference>
<evidence type="ECO:0000256" key="1">
    <source>
        <dbReference type="ARBA" id="ARBA00007665"/>
    </source>
</evidence>
<evidence type="ECO:0000313" key="4">
    <source>
        <dbReference type="Proteomes" id="UP000254841"/>
    </source>
</evidence>
<dbReference type="GO" id="GO:0005737">
    <property type="term" value="C:cytoplasm"/>
    <property type="evidence" value="ECO:0007669"/>
    <property type="project" value="TreeGrafter"/>
</dbReference>
<reference evidence="3 4" key="1">
    <citation type="submission" date="2018-06" db="EMBL/GenBank/DDBJ databases">
        <authorList>
            <consortium name="Pathogen Informatics"/>
            <person name="Doyle S."/>
        </authorList>
    </citation>
    <scope>NUCLEOTIDE SEQUENCE [LARGE SCALE GENOMIC DNA]</scope>
    <source>
        <strain evidence="3 4">NCTC12410</strain>
    </source>
</reference>
<dbReference type="RefSeq" id="WP_181814269.1">
    <property type="nucleotide sequence ID" value="NZ_UGHV01000001.1"/>
</dbReference>
<accession>A0A377J827</accession>
<organism evidence="3 4">
    <name type="scientific">Helicobacter canis</name>
    <dbReference type="NCBI Taxonomy" id="29419"/>
    <lineage>
        <taxon>Bacteria</taxon>
        <taxon>Pseudomonadati</taxon>
        <taxon>Campylobacterota</taxon>
        <taxon>Epsilonproteobacteria</taxon>
        <taxon>Campylobacterales</taxon>
        <taxon>Helicobacteraceae</taxon>
        <taxon>Helicobacter</taxon>
    </lineage>
</organism>
<dbReference type="InterPro" id="IPR023582">
    <property type="entry name" value="Impact"/>
</dbReference>
<sequence length="193" mass="20985">MASMTFCDSSFNARVPQAQHECKGSRFLGFVVRESALESTLSELKGLHPKAVHFVYALRAYQGGQIIERSSDDGEPKGSSGVPVLNVLRGWEMIDSAVVVVRYFGGVKLGVGGLVRAYTQAAKLALESAKELGEIVPYIERGERAVCVGYGELRAMHYRVKKLGLRVVGEEFGQNAVTLHIQGDLAALQELES</sequence>
<evidence type="ECO:0000259" key="2">
    <source>
        <dbReference type="Pfam" id="PF01205"/>
    </source>
</evidence>
<dbReference type="InterPro" id="IPR036956">
    <property type="entry name" value="Impact_N_sf"/>
</dbReference>
<dbReference type="GO" id="GO:0006446">
    <property type="term" value="P:regulation of translational initiation"/>
    <property type="evidence" value="ECO:0007669"/>
    <property type="project" value="TreeGrafter"/>
</dbReference>
<dbReference type="InterPro" id="IPR001498">
    <property type="entry name" value="Impact_N"/>
</dbReference>
<dbReference type="PANTHER" id="PTHR16301">
    <property type="entry name" value="IMPACT-RELATED"/>
    <property type="match status" value="1"/>
</dbReference>
<dbReference type="PANTHER" id="PTHR16301:SF20">
    <property type="entry name" value="IMPACT FAMILY MEMBER YIGZ"/>
    <property type="match status" value="1"/>
</dbReference>
<dbReference type="InterPro" id="IPR020568">
    <property type="entry name" value="Ribosomal_Su5_D2-typ_SF"/>
</dbReference>
<dbReference type="EMBL" id="UGHV01000001">
    <property type="protein sequence ID" value="STO97976.1"/>
    <property type="molecule type" value="Genomic_DNA"/>
</dbReference>
<dbReference type="SUPFAM" id="SSF54211">
    <property type="entry name" value="Ribosomal protein S5 domain 2-like"/>
    <property type="match status" value="1"/>
</dbReference>
<comment type="similarity">
    <text evidence="1">Belongs to the IMPACT family.</text>
</comment>
<dbReference type="Pfam" id="PF01205">
    <property type="entry name" value="Impact_N"/>
    <property type="match status" value="1"/>
</dbReference>
<dbReference type="Gene3D" id="3.30.230.30">
    <property type="entry name" value="Impact, N-terminal domain"/>
    <property type="match status" value="1"/>
</dbReference>
<dbReference type="AlphaFoldDB" id="A0A377J827"/>
<dbReference type="PROSITE" id="PS00910">
    <property type="entry name" value="UPF0029"/>
    <property type="match status" value="1"/>
</dbReference>
<protein>
    <submittedName>
        <fullName evidence="3">X-Pro dipeptidase</fullName>
    </submittedName>
</protein>
<feature type="domain" description="Impact N-terminal" evidence="2">
    <location>
        <begin position="23"/>
        <end position="126"/>
    </location>
</feature>
<gene>
    <name evidence="3" type="ORF">NCTC12410_01821</name>
</gene>